<protein>
    <submittedName>
        <fullName evidence="3">Maleylpyruvate isomerase family mycothiol-dependent enzyme</fullName>
    </submittedName>
</protein>
<keyword evidence="3" id="KW-0670">Pyruvate</keyword>
<name>A0A6G4XQW2_9ACTN</name>
<dbReference type="SUPFAM" id="SSF109854">
    <property type="entry name" value="DinB/YfiT-like putative metalloenzymes"/>
    <property type="match status" value="1"/>
</dbReference>
<organism evidence="3 4">
    <name type="scientific">Streptomyces mesophilus</name>
    <dbReference type="NCBI Taxonomy" id="1775132"/>
    <lineage>
        <taxon>Bacteria</taxon>
        <taxon>Bacillati</taxon>
        <taxon>Actinomycetota</taxon>
        <taxon>Actinomycetes</taxon>
        <taxon>Kitasatosporales</taxon>
        <taxon>Streptomycetaceae</taxon>
        <taxon>Streptomyces</taxon>
    </lineage>
</organism>
<dbReference type="PANTHER" id="PTHR40758:SF1">
    <property type="entry name" value="CONSERVED PROTEIN"/>
    <property type="match status" value="1"/>
</dbReference>
<evidence type="ECO:0000259" key="1">
    <source>
        <dbReference type="Pfam" id="PF07398"/>
    </source>
</evidence>
<dbReference type="EMBL" id="JAAKZW010000174">
    <property type="protein sequence ID" value="NGO79828.1"/>
    <property type="molecule type" value="Genomic_DNA"/>
</dbReference>
<keyword evidence="4" id="KW-1185">Reference proteome</keyword>
<dbReference type="NCBIfam" id="TIGR03083">
    <property type="entry name" value="maleylpyruvate isomerase family mycothiol-dependent enzyme"/>
    <property type="match status" value="1"/>
</dbReference>
<evidence type="ECO:0000259" key="2">
    <source>
        <dbReference type="Pfam" id="PF11716"/>
    </source>
</evidence>
<reference evidence="3 4" key="1">
    <citation type="submission" date="2020-02" db="EMBL/GenBank/DDBJ databases">
        <title>Whole-genome analyses of novel actinobacteria.</title>
        <authorList>
            <person name="Sahin N."/>
            <person name="Tokatli A."/>
        </authorList>
    </citation>
    <scope>NUCLEOTIDE SEQUENCE [LARGE SCALE GENOMIC DNA]</scope>
    <source>
        <strain evidence="3 4">YC504</strain>
    </source>
</reference>
<dbReference type="InterPro" id="IPR010872">
    <property type="entry name" value="MDMPI_C-term_domain"/>
</dbReference>
<dbReference type="Pfam" id="PF11716">
    <property type="entry name" value="MDMPI_N"/>
    <property type="match status" value="1"/>
</dbReference>
<dbReference type="AlphaFoldDB" id="A0A6G4XQW2"/>
<dbReference type="PANTHER" id="PTHR40758">
    <property type="entry name" value="CONSERVED PROTEIN"/>
    <property type="match status" value="1"/>
</dbReference>
<dbReference type="GO" id="GO:0046872">
    <property type="term" value="F:metal ion binding"/>
    <property type="evidence" value="ECO:0007669"/>
    <property type="project" value="InterPro"/>
</dbReference>
<keyword evidence="3" id="KW-0413">Isomerase</keyword>
<dbReference type="InterPro" id="IPR034660">
    <property type="entry name" value="DinB/YfiT-like"/>
</dbReference>
<dbReference type="RefSeq" id="WP_165335264.1">
    <property type="nucleotide sequence ID" value="NZ_JAAKZW010000174.1"/>
</dbReference>
<comment type="caution">
    <text evidence="3">The sequence shown here is derived from an EMBL/GenBank/DDBJ whole genome shotgun (WGS) entry which is preliminary data.</text>
</comment>
<dbReference type="InterPro" id="IPR024344">
    <property type="entry name" value="MDMPI_metal-binding"/>
</dbReference>
<gene>
    <name evidence="3" type="ORF">G6045_29835</name>
</gene>
<feature type="domain" description="Mycothiol-dependent maleylpyruvate isomerase metal-binding" evidence="2">
    <location>
        <begin position="8"/>
        <end position="129"/>
    </location>
</feature>
<accession>A0A6G4XQW2</accession>
<dbReference type="Proteomes" id="UP000481109">
    <property type="component" value="Unassembled WGS sequence"/>
</dbReference>
<evidence type="ECO:0000313" key="4">
    <source>
        <dbReference type="Proteomes" id="UP000481109"/>
    </source>
</evidence>
<feature type="domain" description="MDMPI C-terminal" evidence="1">
    <location>
        <begin position="145"/>
        <end position="234"/>
    </location>
</feature>
<sequence>MDIATHIAALRTEGRLLAADAEAAGPDAAVSTCPGWQVRDLLRHTGAVHRWATSYLVEKHTSGRPMGAAPDVDGDALVAWFREGHELLVEALEEAPDDLECWAFLPAPSPRAFWARRQAHETAVHRVDAESALVRPEPRTLDSAFAADGIDELLRGFHARDRSRVRSEEPKVLRVRTTDEDAVWTVRLSEKPPVTTPDAEGEADCEISGPAGRLYLALWNRLPLPDISGDAAVARLWRETSGV</sequence>
<dbReference type="GO" id="GO:0005886">
    <property type="term" value="C:plasma membrane"/>
    <property type="evidence" value="ECO:0007669"/>
    <property type="project" value="TreeGrafter"/>
</dbReference>
<proteinExistence type="predicted"/>
<dbReference type="InterPro" id="IPR017517">
    <property type="entry name" value="Maleyloyr_isom"/>
</dbReference>
<dbReference type="Pfam" id="PF07398">
    <property type="entry name" value="MDMPI_C"/>
    <property type="match status" value="1"/>
</dbReference>
<evidence type="ECO:0000313" key="3">
    <source>
        <dbReference type="EMBL" id="NGO79828.1"/>
    </source>
</evidence>
<dbReference type="GO" id="GO:0016853">
    <property type="term" value="F:isomerase activity"/>
    <property type="evidence" value="ECO:0007669"/>
    <property type="project" value="UniProtKB-KW"/>
</dbReference>